<dbReference type="SUPFAM" id="SSF69318">
    <property type="entry name" value="Integrin alpha N-terminal domain"/>
    <property type="match status" value="1"/>
</dbReference>
<organism evidence="3 4">
    <name type="scientific">Roseovarius rhodophyticola</name>
    <dbReference type="NCBI Taxonomy" id="3080827"/>
    <lineage>
        <taxon>Bacteria</taxon>
        <taxon>Pseudomonadati</taxon>
        <taxon>Pseudomonadota</taxon>
        <taxon>Alphaproteobacteria</taxon>
        <taxon>Rhodobacterales</taxon>
        <taxon>Roseobacteraceae</taxon>
        <taxon>Roseovarius</taxon>
    </lineage>
</organism>
<protein>
    <submittedName>
        <fullName evidence="3">VCBS repeat-containing protein</fullName>
    </submittedName>
</protein>
<dbReference type="Proteomes" id="UP001281305">
    <property type="component" value="Chromosome"/>
</dbReference>
<keyword evidence="4" id="KW-1185">Reference proteome</keyword>
<dbReference type="EMBL" id="CP146606">
    <property type="protein sequence ID" value="WYK18496.1"/>
    <property type="molecule type" value="Genomic_DNA"/>
</dbReference>
<accession>A0ABZ2TFM1</accession>
<dbReference type="Pfam" id="PF13517">
    <property type="entry name" value="FG-GAP_3"/>
    <property type="match status" value="1"/>
</dbReference>
<dbReference type="RefSeq" id="WP_317055183.1">
    <property type="nucleotide sequence ID" value="NZ_CP146606.1"/>
</dbReference>
<evidence type="ECO:0000256" key="2">
    <source>
        <dbReference type="SAM" id="SignalP"/>
    </source>
</evidence>
<reference evidence="3 4" key="1">
    <citation type="submission" date="2024-02" db="EMBL/GenBank/DDBJ databases">
        <title>Roseovarius strain W115 nov., isolated from a marine algae.</title>
        <authorList>
            <person name="Lee M.W."/>
            <person name="Lee J.K."/>
            <person name="Kim J.M."/>
            <person name="Choi D.G."/>
            <person name="Baek J.H."/>
            <person name="Bayburt H."/>
            <person name="Jung J.J."/>
            <person name="Han D.M."/>
            <person name="Jeon C.O."/>
        </authorList>
    </citation>
    <scope>NUCLEOTIDE SEQUENCE [LARGE SCALE GENOMIC DNA]</scope>
    <source>
        <strain evidence="3 4">W115</strain>
    </source>
</reference>
<proteinExistence type="predicted"/>
<dbReference type="InterPro" id="IPR013517">
    <property type="entry name" value="FG-GAP"/>
</dbReference>
<evidence type="ECO:0000256" key="1">
    <source>
        <dbReference type="ARBA" id="ARBA00022729"/>
    </source>
</evidence>
<gene>
    <name evidence="3" type="ORF">RZS32_001010</name>
</gene>
<name>A0ABZ2TFM1_9RHOB</name>
<feature type="chain" id="PRO_5045152684" evidence="2">
    <location>
        <begin position="23"/>
        <end position="227"/>
    </location>
</feature>
<evidence type="ECO:0000313" key="3">
    <source>
        <dbReference type="EMBL" id="WYK18496.1"/>
    </source>
</evidence>
<evidence type="ECO:0000313" key="4">
    <source>
        <dbReference type="Proteomes" id="UP001281305"/>
    </source>
</evidence>
<keyword evidence="1 2" id="KW-0732">Signal</keyword>
<feature type="signal peptide" evidence="2">
    <location>
        <begin position="1"/>
        <end position="22"/>
    </location>
</feature>
<sequence>MRRAVAFVAAALCVLANSGWTAEPWEFEPLEWAKFAEPTARYPHAVLGDEIEFGALVLKYIPGHAKYTIRLPQDRVFEDIKPRLVDIDQDGKREAMVVESHKAKGARLALYNGGGLIAATPYIGTRFRWLAPLGAADLDGDGHMEVAYIDRPHLAKTLRIWRFKNGALTEIATRPGLTNHKIGWDFIPGGIRSCETPEMILADANWSRIIAVTLSDGRLETQDIGAY</sequence>
<dbReference type="InterPro" id="IPR028994">
    <property type="entry name" value="Integrin_alpha_N"/>
</dbReference>